<accession>A0ABW7IX70</accession>
<dbReference type="InterPro" id="IPR036291">
    <property type="entry name" value="NAD(P)-bd_dom_sf"/>
</dbReference>
<reference evidence="3 4" key="1">
    <citation type="submission" date="2024-10" db="EMBL/GenBank/DDBJ databases">
        <authorList>
            <person name="Yibar A."/>
            <person name="Saticioglu I.B."/>
            <person name="Duman M."/>
            <person name="Ajmi N."/>
            <person name="Gurler F."/>
            <person name="Ay H."/>
            <person name="Onuk E."/>
            <person name="Guler S."/>
            <person name="Romalde J.L."/>
        </authorList>
    </citation>
    <scope>NUCLEOTIDE SEQUENCE [LARGE SCALE GENOMIC DNA]</scope>
    <source>
        <strain evidence="3 4">14-MA-B</strain>
    </source>
</reference>
<dbReference type="InterPro" id="IPR000683">
    <property type="entry name" value="Gfo/Idh/MocA-like_OxRdtase_N"/>
</dbReference>
<dbReference type="SUPFAM" id="SSF51735">
    <property type="entry name" value="NAD(P)-binding Rossmann-fold domains"/>
    <property type="match status" value="1"/>
</dbReference>
<dbReference type="EMBL" id="JBIHSN010000002">
    <property type="protein sequence ID" value="MFH0266001.1"/>
    <property type="molecule type" value="Genomic_DNA"/>
</dbReference>
<dbReference type="PANTHER" id="PTHR43708:SF3">
    <property type="entry name" value="OXIDOREDUCTASE"/>
    <property type="match status" value="1"/>
</dbReference>
<evidence type="ECO:0000313" key="4">
    <source>
        <dbReference type="Proteomes" id="UP001607151"/>
    </source>
</evidence>
<dbReference type="Gene3D" id="3.30.360.10">
    <property type="entry name" value="Dihydrodipicolinate Reductase, domain 2"/>
    <property type="match status" value="1"/>
</dbReference>
<feature type="domain" description="GFO/IDH/MocA-like oxidoreductase" evidence="2">
    <location>
        <begin position="142"/>
        <end position="274"/>
    </location>
</feature>
<keyword evidence="4" id="KW-1185">Reference proteome</keyword>
<dbReference type="Gene3D" id="3.40.50.720">
    <property type="entry name" value="NAD(P)-binding Rossmann-like Domain"/>
    <property type="match status" value="1"/>
</dbReference>
<dbReference type="Pfam" id="PF01408">
    <property type="entry name" value="GFO_IDH_MocA"/>
    <property type="match status" value="1"/>
</dbReference>
<dbReference type="SUPFAM" id="SSF55347">
    <property type="entry name" value="Glyceraldehyde-3-phosphate dehydrogenase-like, C-terminal domain"/>
    <property type="match status" value="1"/>
</dbReference>
<gene>
    <name evidence="3" type="ORF">ACGRQ9_11090</name>
</gene>
<comment type="caution">
    <text evidence="3">The sequence shown here is derived from an EMBL/GenBank/DDBJ whole genome shotgun (WGS) entry which is preliminary data.</text>
</comment>
<dbReference type="Proteomes" id="UP001607151">
    <property type="component" value="Unassembled WGS sequence"/>
</dbReference>
<dbReference type="InterPro" id="IPR055170">
    <property type="entry name" value="GFO_IDH_MocA-like_dom"/>
</dbReference>
<organism evidence="3 4">
    <name type="scientific">Vibrio rumoiensis</name>
    <dbReference type="NCBI Taxonomy" id="76258"/>
    <lineage>
        <taxon>Bacteria</taxon>
        <taxon>Pseudomonadati</taxon>
        <taxon>Pseudomonadota</taxon>
        <taxon>Gammaproteobacteria</taxon>
        <taxon>Vibrionales</taxon>
        <taxon>Vibrionaceae</taxon>
        <taxon>Vibrio</taxon>
    </lineage>
</organism>
<proteinExistence type="predicted"/>
<dbReference type="InterPro" id="IPR051317">
    <property type="entry name" value="Gfo/Idh/MocA_oxidoreduct"/>
</dbReference>
<name>A0ABW7IX70_9VIBR</name>
<evidence type="ECO:0000259" key="2">
    <source>
        <dbReference type="Pfam" id="PF22725"/>
    </source>
</evidence>
<protein>
    <submittedName>
        <fullName evidence="3">Gfo/Idh/MocA family protein</fullName>
    </submittedName>
</protein>
<evidence type="ECO:0000259" key="1">
    <source>
        <dbReference type="Pfam" id="PF01408"/>
    </source>
</evidence>
<sequence length="389" mass="42845">MNRIKLGMVGGGIGAFIGGVHRIAARIDDQFELVAGALSSDPKRARESALQLGIDESRSYQDYQTMAKQEAEREDGIDAVSIVTPNHMHFPIAKAFLEAGIHVICDKPMTFNLAEAIALKDIADKSNKLFVLTHNYSAYPVVRMAQHMVQQGKLGRLRLIQVEYVQDWMTEATEHSGNKQAEWRTDPARSGAAGCLGDIGTHAFNLARFISGLKLESVSAELSTFVEGRALDDNVHALLRFEQGVKGMMWTSQVAPGHENGLKIRLYGSQGGIEWQQENPNHILFHPHGQPSQIITRAGYGFNAQHAGLTRTPSGHPEGYLEGFANLYQETAQVIHQLKQGQDLQTALAPFPLPGTQEGLEGLQFITAMLHSSQHNGQWTQLEDAHELK</sequence>
<evidence type="ECO:0000313" key="3">
    <source>
        <dbReference type="EMBL" id="MFH0266001.1"/>
    </source>
</evidence>
<dbReference type="Pfam" id="PF22725">
    <property type="entry name" value="GFO_IDH_MocA_C3"/>
    <property type="match status" value="1"/>
</dbReference>
<feature type="domain" description="Gfo/Idh/MocA-like oxidoreductase N-terminal" evidence="1">
    <location>
        <begin position="5"/>
        <end position="132"/>
    </location>
</feature>
<dbReference type="RefSeq" id="WP_394607928.1">
    <property type="nucleotide sequence ID" value="NZ_JBIHSN010000002.1"/>
</dbReference>
<dbReference type="PANTHER" id="PTHR43708">
    <property type="entry name" value="CONSERVED EXPRESSED OXIDOREDUCTASE (EUROFUNG)"/>
    <property type="match status" value="1"/>
</dbReference>